<dbReference type="InterPro" id="IPR032675">
    <property type="entry name" value="LRR_dom_sf"/>
</dbReference>
<dbReference type="Gene3D" id="3.80.10.10">
    <property type="entry name" value="Ribonuclease Inhibitor"/>
    <property type="match status" value="1"/>
</dbReference>
<feature type="domain" description="Leucine-rich repeat-containing N-terminal plant-type" evidence="5">
    <location>
        <begin position="52"/>
        <end position="92"/>
    </location>
</feature>
<name>A0AAD8WZ87_LOLMU</name>
<feature type="region of interest" description="Disordered" evidence="3">
    <location>
        <begin position="161"/>
        <end position="192"/>
    </location>
</feature>
<accession>A0AAD8WZ87</accession>
<dbReference type="AlphaFoldDB" id="A0AAD8WZ87"/>
<dbReference type="InterPro" id="IPR013210">
    <property type="entry name" value="LRR_N_plant-typ"/>
</dbReference>
<feature type="compositionally biased region" description="Low complexity" evidence="3">
    <location>
        <begin position="173"/>
        <end position="184"/>
    </location>
</feature>
<evidence type="ECO:0000256" key="3">
    <source>
        <dbReference type="SAM" id="MobiDB-lite"/>
    </source>
</evidence>
<feature type="signal peptide" evidence="4">
    <location>
        <begin position="1"/>
        <end position="37"/>
    </location>
</feature>
<proteinExistence type="predicted"/>
<evidence type="ECO:0000256" key="4">
    <source>
        <dbReference type="SAM" id="SignalP"/>
    </source>
</evidence>
<organism evidence="6 7">
    <name type="scientific">Lolium multiflorum</name>
    <name type="common">Italian ryegrass</name>
    <name type="synonym">Lolium perenne subsp. multiflorum</name>
    <dbReference type="NCBI Taxonomy" id="4521"/>
    <lineage>
        <taxon>Eukaryota</taxon>
        <taxon>Viridiplantae</taxon>
        <taxon>Streptophyta</taxon>
        <taxon>Embryophyta</taxon>
        <taxon>Tracheophyta</taxon>
        <taxon>Spermatophyta</taxon>
        <taxon>Magnoliopsida</taxon>
        <taxon>Liliopsida</taxon>
        <taxon>Poales</taxon>
        <taxon>Poaceae</taxon>
        <taxon>BOP clade</taxon>
        <taxon>Pooideae</taxon>
        <taxon>Poodae</taxon>
        <taxon>Poeae</taxon>
        <taxon>Poeae Chloroplast Group 2 (Poeae type)</taxon>
        <taxon>Loliodinae</taxon>
        <taxon>Loliinae</taxon>
        <taxon>Lolium</taxon>
    </lineage>
</organism>
<keyword evidence="2" id="KW-0677">Repeat</keyword>
<dbReference type="PANTHER" id="PTHR48007:SF4">
    <property type="entry name" value="LEUCINE-RICH REPEAT RECEPTOR-LIKE PROTEIN KINASE PXC1"/>
    <property type="match status" value="1"/>
</dbReference>
<sequence length="331" mass="34426">MPPPPLARAARRAPLLLIVLLLHCSSFSTLLISTANAAHHVRAAGDGVIISQADYQGLQAIKHDLADPYGFLRSWNDTGIGACAGHWAGIKCVPWHGLAITLPWRGLAGRLSDRVGQLVALRRLSIHDNAIASAIPPSLGFLPDLRGLYLSYNRLSAARRQPAGDHAARGSKRVAQAAAARGAGDSAGGGGVEGRRAHLGQRLPIMAVATARWLILFLAVSATAWASADEEQWKAGGAVGGQVVQKEKLLASMVPPIQTKVETARAPNRTQSPTRPPLHPTAGLHEVFGGGGSASPGLGSASHAIDEEAFLSRVVAGMPLGIPLLGVSSAQ</sequence>
<dbReference type="SUPFAM" id="SSF52058">
    <property type="entry name" value="L domain-like"/>
    <property type="match status" value="1"/>
</dbReference>
<keyword evidence="7" id="KW-1185">Reference proteome</keyword>
<dbReference type="InterPro" id="IPR046959">
    <property type="entry name" value="PRK1-6/SRF4-like"/>
</dbReference>
<evidence type="ECO:0000313" key="7">
    <source>
        <dbReference type="Proteomes" id="UP001231189"/>
    </source>
</evidence>
<dbReference type="PANTHER" id="PTHR48007">
    <property type="entry name" value="LEUCINE-RICH REPEAT RECEPTOR-LIKE PROTEIN KINASE PXC1"/>
    <property type="match status" value="1"/>
</dbReference>
<evidence type="ECO:0000256" key="1">
    <source>
        <dbReference type="ARBA" id="ARBA00022614"/>
    </source>
</evidence>
<dbReference type="EMBL" id="JAUUTY010000002">
    <property type="protein sequence ID" value="KAK1686537.1"/>
    <property type="molecule type" value="Genomic_DNA"/>
</dbReference>
<comment type="caution">
    <text evidence="6">The sequence shown here is derived from an EMBL/GenBank/DDBJ whole genome shotgun (WGS) entry which is preliminary data.</text>
</comment>
<keyword evidence="4" id="KW-0732">Signal</keyword>
<feature type="chain" id="PRO_5042049450" description="Leucine-rich repeat-containing N-terminal plant-type domain-containing protein" evidence="4">
    <location>
        <begin position="38"/>
        <end position="331"/>
    </location>
</feature>
<evidence type="ECO:0000259" key="5">
    <source>
        <dbReference type="Pfam" id="PF08263"/>
    </source>
</evidence>
<evidence type="ECO:0000256" key="2">
    <source>
        <dbReference type="ARBA" id="ARBA00022737"/>
    </source>
</evidence>
<reference evidence="6" key="1">
    <citation type="submission" date="2023-07" db="EMBL/GenBank/DDBJ databases">
        <title>A chromosome-level genome assembly of Lolium multiflorum.</title>
        <authorList>
            <person name="Chen Y."/>
            <person name="Copetti D."/>
            <person name="Kolliker R."/>
            <person name="Studer B."/>
        </authorList>
    </citation>
    <scope>NUCLEOTIDE SEQUENCE</scope>
    <source>
        <strain evidence="6">02402/16</strain>
        <tissue evidence="6">Leaf</tissue>
    </source>
</reference>
<dbReference type="Proteomes" id="UP001231189">
    <property type="component" value="Unassembled WGS sequence"/>
</dbReference>
<protein>
    <recommendedName>
        <fullName evidence="5">Leucine-rich repeat-containing N-terminal plant-type domain-containing protein</fullName>
    </recommendedName>
</protein>
<keyword evidence="1" id="KW-0433">Leucine-rich repeat</keyword>
<gene>
    <name evidence="6" type="ORF">QYE76_047385</name>
</gene>
<dbReference type="Pfam" id="PF08263">
    <property type="entry name" value="LRRNT_2"/>
    <property type="match status" value="1"/>
</dbReference>
<evidence type="ECO:0000313" key="6">
    <source>
        <dbReference type="EMBL" id="KAK1686537.1"/>
    </source>
</evidence>